<gene>
    <name evidence="1" type="ORF">MACH21_03900</name>
</gene>
<evidence type="ECO:0000313" key="2">
    <source>
        <dbReference type="Proteomes" id="UP001337723"/>
    </source>
</evidence>
<sequence>MLPEHLTPEVWLEQVLSSAEARSGGVVKRQIRDIERLVGRDAFLAEAERRGFQVVQNNRHFVIFCNLMPIRRVRAVDGRSNARP</sequence>
<evidence type="ECO:0008006" key="3">
    <source>
        <dbReference type="Google" id="ProtNLM"/>
    </source>
</evidence>
<evidence type="ECO:0000313" key="1">
    <source>
        <dbReference type="EMBL" id="BDW84213.1"/>
    </source>
</evidence>
<dbReference type="KEGG" id="rmai:MACH21_03900"/>
<dbReference type="Proteomes" id="UP001337723">
    <property type="component" value="Chromosome"/>
</dbReference>
<keyword evidence="2" id="KW-1185">Reference proteome</keyword>
<proteinExistence type="predicted"/>
<organism evidence="1 2">
    <name type="scientific">Roseicyclus marinus</name>
    <dbReference type="NCBI Taxonomy" id="2161673"/>
    <lineage>
        <taxon>Bacteria</taxon>
        <taxon>Pseudomonadati</taxon>
        <taxon>Pseudomonadota</taxon>
        <taxon>Alphaproteobacteria</taxon>
        <taxon>Rhodobacterales</taxon>
        <taxon>Roseobacteraceae</taxon>
        <taxon>Roseicyclus</taxon>
    </lineage>
</organism>
<name>A0AA48H7A1_9RHOB</name>
<dbReference type="AlphaFoldDB" id="A0AA48H7A1"/>
<reference evidence="1 2" key="1">
    <citation type="submission" date="2023-01" db="EMBL/GenBank/DDBJ databases">
        <title>Complete genome sequence of Roseicyclus marinus strain Dej080120_10.</title>
        <authorList>
            <person name="Ueki S."/>
            <person name="Maruyama F."/>
        </authorList>
    </citation>
    <scope>NUCLEOTIDE SEQUENCE [LARGE SCALE GENOMIC DNA]</scope>
    <source>
        <strain evidence="1 2">Dej080120_10</strain>
    </source>
</reference>
<dbReference type="EMBL" id="AP027266">
    <property type="protein sequence ID" value="BDW84213.1"/>
    <property type="molecule type" value="Genomic_DNA"/>
</dbReference>
<protein>
    <recommendedName>
        <fullName evidence="3">N-(5'-phosphoribosyl)anthranilate isomerase</fullName>
    </recommendedName>
</protein>
<accession>A0AA48H7A1</accession>